<comment type="similarity">
    <text evidence="2">Belongs to the peptidase A24 family.</text>
</comment>
<keyword evidence="6 7" id="KW-0472">Membrane</keyword>
<evidence type="ECO:0000256" key="2">
    <source>
        <dbReference type="ARBA" id="ARBA00005801"/>
    </source>
</evidence>
<evidence type="ECO:0000313" key="12">
    <source>
        <dbReference type="Proteomes" id="UP001529343"/>
    </source>
</evidence>
<dbReference type="Pfam" id="PF01478">
    <property type="entry name" value="Peptidase_A24"/>
    <property type="match status" value="1"/>
</dbReference>
<organism evidence="11 12">
    <name type="scientific">Limosilactobacillus pontis</name>
    <dbReference type="NCBI Taxonomy" id="35787"/>
    <lineage>
        <taxon>Bacteria</taxon>
        <taxon>Bacillati</taxon>
        <taxon>Bacillota</taxon>
        <taxon>Bacilli</taxon>
        <taxon>Lactobacillales</taxon>
        <taxon>Lactobacillaceae</taxon>
        <taxon>Limosilactobacillus</taxon>
    </lineage>
</organism>
<feature type="transmembrane region" description="Helical" evidence="7">
    <location>
        <begin position="143"/>
        <end position="167"/>
    </location>
</feature>
<keyword evidence="4 7" id="KW-0812">Transmembrane</keyword>
<accession>A0ABT7UXR7</accession>
<evidence type="ECO:0000256" key="3">
    <source>
        <dbReference type="ARBA" id="ARBA00022475"/>
    </source>
</evidence>
<dbReference type="InterPro" id="IPR000045">
    <property type="entry name" value="Prepilin_IV_endopep_pep"/>
</dbReference>
<comment type="subcellular location">
    <subcellularLocation>
        <location evidence="1">Cell membrane</location>
        <topology evidence="1">Multi-pass membrane protein</topology>
    </subcellularLocation>
</comment>
<evidence type="ECO:0000256" key="7">
    <source>
        <dbReference type="SAM" id="Phobius"/>
    </source>
</evidence>
<evidence type="ECO:0000256" key="1">
    <source>
        <dbReference type="ARBA" id="ARBA00004651"/>
    </source>
</evidence>
<dbReference type="PANTHER" id="PTHR30487">
    <property type="entry name" value="TYPE 4 PREPILIN-LIKE PROTEINS LEADER PEPTIDE-PROCESSING ENZYME"/>
    <property type="match status" value="1"/>
</dbReference>
<feature type="transmembrane region" description="Helical" evidence="7">
    <location>
        <begin position="81"/>
        <end position="111"/>
    </location>
</feature>
<feature type="domain" description="Prepilin peptidase A24 N-terminal" evidence="10">
    <location>
        <begin position="9"/>
        <end position="91"/>
    </location>
</feature>
<feature type="transmembrane region" description="Helical" evidence="7">
    <location>
        <begin position="173"/>
        <end position="203"/>
    </location>
</feature>
<feature type="signal peptide" evidence="8">
    <location>
        <begin position="1"/>
        <end position="22"/>
    </location>
</feature>
<feature type="transmembrane region" description="Helical" evidence="7">
    <location>
        <begin position="210"/>
        <end position="227"/>
    </location>
</feature>
<name>A0ABT7UXR7_9LACO</name>
<gene>
    <name evidence="11" type="ORF">QUW44_01340</name>
</gene>
<dbReference type="InterPro" id="IPR010627">
    <property type="entry name" value="Prepilin_pept_A24_N"/>
</dbReference>
<dbReference type="Proteomes" id="UP001529343">
    <property type="component" value="Unassembled WGS sequence"/>
</dbReference>
<dbReference type="Pfam" id="PF06750">
    <property type="entry name" value="A24_N_bact"/>
    <property type="match status" value="1"/>
</dbReference>
<proteinExistence type="inferred from homology"/>
<dbReference type="PANTHER" id="PTHR30487:SF0">
    <property type="entry name" value="PREPILIN LEADER PEPTIDASE_N-METHYLTRANSFERASE-RELATED"/>
    <property type="match status" value="1"/>
</dbReference>
<evidence type="ECO:0000256" key="6">
    <source>
        <dbReference type="ARBA" id="ARBA00023136"/>
    </source>
</evidence>
<keyword evidence="8" id="KW-0732">Signal</keyword>
<evidence type="ECO:0000313" key="11">
    <source>
        <dbReference type="EMBL" id="MDM8265817.1"/>
    </source>
</evidence>
<protein>
    <submittedName>
        <fullName evidence="11">Prepilin peptidase</fullName>
    </submittedName>
</protein>
<evidence type="ECO:0000256" key="4">
    <source>
        <dbReference type="ARBA" id="ARBA00022692"/>
    </source>
</evidence>
<evidence type="ECO:0000256" key="5">
    <source>
        <dbReference type="ARBA" id="ARBA00022989"/>
    </source>
</evidence>
<keyword evidence="12" id="KW-1185">Reference proteome</keyword>
<comment type="caution">
    <text evidence="11">The sequence shown here is derived from an EMBL/GenBank/DDBJ whole genome shotgun (WGS) entry which is preliminary data.</text>
</comment>
<feature type="transmembrane region" description="Helical" evidence="7">
    <location>
        <begin position="117"/>
        <end position="136"/>
    </location>
</feature>
<evidence type="ECO:0000259" key="9">
    <source>
        <dbReference type="Pfam" id="PF01478"/>
    </source>
</evidence>
<dbReference type="EMBL" id="JAUDDW010000003">
    <property type="protein sequence ID" value="MDM8265817.1"/>
    <property type="molecule type" value="Genomic_DNA"/>
</dbReference>
<feature type="domain" description="Prepilin type IV endopeptidase peptidase" evidence="9">
    <location>
        <begin position="103"/>
        <end position="202"/>
    </location>
</feature>
<feature type="transmembrane region" description="Helical" evidence="7">
    <location>
        <begin position="47"/>
        <end position="69"/>
    </location>
</feature>
<reference evidence="12" key="1">
    <citation type="submission" date="2023-06" db="EMBL/GenBank/DDBJ databases">
        <title>Identification and characterization of horizontal gene transfer across gut microbiota members of farm animals based on homology search.</title>
        <authorList>
            <person name="Zeman M."/>
            <person name="Kubasova T."/>
            <person name="Jahodarova E."/>
            <person name="Nykrynova M."/>
            <person name="Rychlik I."/>
        </authorList>
    </citation>
    <scope>NUCLEOTIDE SEQUENCE [LARGE SCALE GENOMIC DNA]</scope>
    <source>
        <strain evidence="12">161_Gplus</strain>
    </source>
</reference>
<sequence>MLANLFTAIFTFCLSSFTNLCAARLGVAGESPWSPARSYCPHCRHPLCWWQLIPILGFILQGGHCHFCRRRIPIYDTACELACGLFAGLLATPSLFHSFLVVVVIQVLLFIASCDYYYQSLYPLSLAGLLPLLLIIPNRSPPAALTWLIITTTLGLLTVMAVCLNWLGGGDVMFIAILFFAFGLEYTALIILISCLASLPFFIGRRQARLPFLPFLCLATIVVLTITCA</sequence>
<dbReference type="RefSeq" id="WP_289585695.1">
    <property type="nucleotide sequence ID" value="NZ_JAUDDW010000003.1"/>
</dbReference>
<evidence type="ECO:0000259" key="10">
    <source>
        <dbReference type="Pfam" id="PF06750"/>
    </source>
</evidence>
<dbReference type="InterPro" id="IPR050882">
    <property type="entry name" value="Prepilin_peptidase/N-MTase"/>
</dbReference>
<keyword evidence="5 7" id="KW-1133">Transmembrane helix</keyword>
<keyword evidence="3" id="KW-1003">Cell membrane</keyword>
<evidence type="ECO:0000256" key="8">
    <source>
        <dbReference type="SAM" id="SignalP"/>
    </source>
</evidence>
<feature type="chain" id="PRO_5045487095" evidence="8">
    <location>
        <begin position="23"/>
        <end position="229"/>
    </location>
</feature>